<gene>
    <name evidence="1" type="ORF">NCTC11388_01674</name>
</gene>
<dbReference type="Proteomes" id="UP000254893">
    <property type="component" value="Unassembled WGS sequence"/>
</dbReference>
<sequence length="608" mass="67056">MKSITFQFYITIAVALAGCKKIEPPVTETNTDEQEVILRLMMPQNNKLSTYAIDSVDQNTIYTLDVLAFRIADDGKEIYAYRKRGILLRPNPGATEVNFYANLLKSDDNYRFVLIANAATQLQEVLNKLAPNTLKETLMSSLTYTITNRWNNNSSTNFTPLPMWGESNIIHGINTNTQGFNVSMLRSLAAIDVSVSARNFIMTAVRVYNHPTKGRVAPLAANYDAVNRKVTKPSIPPDAGLLPKPDFYNTNSENAVKNEIFLFERDASATGESNATALLIKGKYNGSNTETYYRIDLTDDNGKPMPLLRNHRYSIDITTVHAPGFADETQAWNSRPVGMTASVTQWNEVTIADTNVPPQYYLKVSITQAEVNGLRGELIFDVSTNAPDITLNLPIWLNILGRNELGDKITYKLKIDENPSATKLRNGKINVIVGRITRVINIEQGGRPVDLGNDYNFYVFAKNISSTGSGIPAWYALANVENGLVSALDASLTQKPGEPYASSCVAKLGQGARLPTFAELEQLMPVGNSNRDIVNAALSANGADPMPYEYPQGGVVPFYLSSSADSHGSLFRLIDYDGTRLAYAKNSNMGNYVARCVISKENQYNETP</sequence>
<evidence type="ECO:0008006" key="3">
    <source>
        <dbReference type="Google" id="ProtNLM"/>
    </source>
</evidence>
<dbReference type="EMBL" id="UGYW01000002">
    <property type="protein sequence ID" value="SUJ06480.1"/>
    <property type="molecule type" value="Genomic_DNA"/>
</dbReference>
<name>A0A380BSU6_SPHSI</name>
<accession>A0A380BSU6</accession>
<protein>
    <recommendedName>
        <fullName evidence="3">Major fimbrial subunit protein (FimA)</fullName>
    </recommendedName>
</protein>
<evidence type="ECO:0000313" key="2">
    <source>
        <dbReference type="Proteomes" id="UP000254893"/>
    </source>
</evidence>
<evidence type="ECO:0000313" key="1">
    <source>
        <dbReference type="EMBL" id="SUJ06480.1"/>
    </source>
</evidence>
<reference evidence="1 2" key="1">
    <citation type="submission" date="2018-06" db="EMBL/GenBank/DDBJ databases">
        <authorList>
            <consortium name="Pathogen Informatics"/>
            <person name="Doyle S."/>
        </authorList>
    </citation>
    <scope>NUCLEOTIDE SEQUENCE [LARGE SCALE GENOMIC DNA]</scope>
    <source>
        <strain evidence="1 2">NCTC11388</strain>
    </source>
</reference>
<dbReference type="RefSeq" id="WP_115169787.1">
    <property type="nucleotide sequence ID" value="NZ_UGYW01000002.1"/>
</dbReference>
<proteinExistence type="predicted"/>
<dbReference type="AlphaFoldDB" id="A0A380BSU6"/>
<organism evidence="1 2">
    <name type="scientific">Sphingobacterium spiritivorum</name>
    <name type="common">Flavobacterium spiritivorum</name>
    <dbReference type="NCBI Taxonomy" id="258"/>
    <lineage>
        <taxon>Bacteria</taxon>
        <taxon>Pseudomonadati</taxon>
        <taxon>Bacteroidota</taxon>
        <taxon>Sphingobacteriia</taxon>
        <taxon>Sphingobacteriales</taxon>
        <taxon>Sphingobacteriaceae</taxon>
        <taxon>Sphingobacterium</taxon>
    </lineage>
</organism>
<dbReference type="PROSITE" id="PS51257">
    <property type="entry name" value="PROKAR_LIPOPROTEIN"/>
    <property type="match status" value="1"/>
</dbReference>